<keyword evidence="1" id="KW-0472">Membrane</keyword>
<accession>A0A7W6HUM0</accession>
<protein>
    <submittedName>
        <fullName evidence="2">Acetyltransferase-like isoleucine patch superfamily enzyme</fullName>
    </submittedName>
</protein>
<dbReference type="OrthoDB" id="9814490at2"/>
<dbReference type="EMBL" id="JACIES010000002">
    <property type="protein sequence ID" value="MBB4025257.1"/>
    <property type="molecule type" value="Genomic_DNA"/>
</dbReference>
<proteinExistence type="predicted"/>
<reference evidence="2 3" key="1">
    <citation type="submission" date="2020-08" db="EMBL/GenBank/DDBJ databases">
        <title>Genomic Encyclopedia of Type Strains, Phase IV (KMG-IV): sequencing the most valuable type-strain genomes for metagenomic binning, comparative biology and taxonomic classification.</title>
        <authorList>
            <person name="Goeker M."/>
        </authorList>
    </citation>
    <scope>NUCLEOTIDE SEQUENCE [LARGE SCALE GENOMIC DNA]</scope>
    <source>
        <strain evidence="2 3">DSM 105721</strain>
    </source>
</reference>
<dbReference type="Gene3D" id="2.160.10.10">
    <property type="entry name" value="Hexapeptide repeat proteins"/>
    <property type="match status" value="1"/>
</dbReference>
<dbReference type="InterPro" id="IPR001451">
    <property type="entry name" value="Hexapep"/>
</dbReference>
<dbReference type="Pfam" id="PF14602">
    <property type="entry name" value="Hexapep_2"/>
    <property type="match status" value="2"/>
</dbReference>
<name>A0A7W6HUM0_9BACT</name>
<sequence>MDVSEILSVFSIVISRFFSNIHSFFLLFILKLRGMKGGRGLRIHSTVTMCDWLCNMRVGRNVVLHRGVRIVMSRGSSLELKNKAWISYYTIIIASRGTKIVIGENTMFGGNCTIVSADHDVGDKLSLRESGHVGGDIIVGDNCWIGANCVITKGVTIGDGAIIGAGSIVTKDIPAMTIAVGSPAKVVKKRNIKNAI</sequence>
<dbReference type="GO" id="GO:0016740">
    <property type="term" value="F:transferase activity"/>
    <property type="evidence" value="ECO:0007669"/>
    <property type="project" value="UniProtKB-KW"/>
</dbReference>
<evidence type="ECO:0000256" key="1">
    <source>
        <dbReference type="SAM" id="Phobius"/>
    </source>
</evidence>
<dbReference type="InterPro" id="IPR011004">
    <property type="entry name" value="Trimer_LpxA-like_sf"/>
</dbReference>
<keyword evidence="2" id="KW-0808">Transferase</keyword>
<comment type="caution">
    <text evidence="2">The sequence shown here is derived from an EMBL/GenBank/DDBJ whole genome shotgun (WGS) entry which is preliminary data.</text>
</comment>
<dbReference type="CDD" id="cd04647">
    <property type="entry name" value="LbH_MAT_like"/>
    <property type="match status" value="1"/>
</dbReference>
<dbReference type="GeneID" id="93099523"/>
<evidence type="ECO:0000313" key="3">
    <source>
        <dbReference type="Proteomes" id="UP000546007"/>
    </source>
</evidence>
<dbReference type="PANTHER" id="PTHR23416">
    <property type="entry name" value="SIALIC ACID SYNTHASE-RELATED"/>
    <property type="match status" value="1"/>
</dbReference>
<feature type="transmembrane region" description="Helical" evidence="1">
    <location>
        <begin position="6"/>
        <end position="30"/>
    </location>
</feature>
<dbReference type="Proteomes" id="UP000546007">
    <property type="component" value="Unassembled WGS sequence"/>
</dbReference>
<keyword evidence="1" id="KW-0812">Transmembrane</keyword>
<keyword evidence="1" id="KW-1133">Transmembrane helix</keyword>
<dbReference type="InterPro" id="IPR051159">
    <property type="entry name" value="Hexapeptide_acetyltransf"/>
</dbReference>
<evidence type="ECO:0000313" key="2">
    <source>
        <dbReference type="EMBL" id="MBB4025257.1"/>
    </source>
</evidence>
<organism evidence="2 3">
    <name type="scientific">Butyricimonas faecihominis</name>
    <dbReference type="NCBI Taxonomy" id="1472416"/>
    <lineage>
        <taxon>Bacteria</taxon>
        <taxon>Pseudomonadati</taxon>
        <taxon>Bacteroidota</taxon>
        <taxon>Bacteroidia</taxon>
        <taxon>Bacteroidales</taxon>
        <taxon>Odoribacteraceae</taxon>
        <taxon>Butyricimonas</taxon>
    </lineage>
</organism>
<keyword evidence="3" id="KW-1185">Reference proteome</keyword>
<dbReference type="SUPFAM" id="SSF51161">
    <property type="entry name" value="Trimeric LpxA-like enzymes"/>
    <property type="match status" value="1"/>
</dbReference>
<dbReference type="RefSeq" id="WP_124317875.1">
    <property type="nucleotide sequence ID" value="NZ_AP028155.1"/>
</dbReference>
<gene>
    <name evidence="2" type="ORF">GGR14_001029</name>
</gene>
<dbReference type="AlphaFoldDB" id="A0A7W6HUM0"/>